<name>A0A2P6M7M5_9GAMM</name>
<keyword evidence="1" id="KW-0812">Transmembrane</keyword>
<gene>
    <name evidence="2" type="ORF">C6N40_09340</name>
</gene>
<evidence type="ECO:0000313" key="2">
    <source>
        <dbReference type="EMBL" id="PRH81996.1"/>
    </source>
</evidence>
<dbReference type="AlphaFoldDB" id="A0A2P6M7M5"/>
<keyword evidence="1" id="KW-0472">Membrane</keyword>
<dbReference type="SUPFAM" id="SSF54523">
    <property type="entry name" value="Pili subunits"/>
    <property type="match status" value="1"/>
</dbReference>
<dbReference type="EMBL" id="PVLF01000014">
    <property type="protein sequence ID" value="PRH81996.1"/>
    <property type="molecule type" value="Genomic_DNA"/>
</dbReference>
<reference evidence="2 3" key="1">
    <citation type="submission" date="2018-03" db="EMBL/GenBank/DDBJ databases">
        <title>Arenimonas caeni sp. nov., isolated from activated sludge.</title>
        <authorList>
            <person name="Liu H."/>
        </authorList>
    </citation>
    <scope>NUCLEOTIDE SEQUENCE [LARGE SCALE GENOMIC DNA]</scope>
    <source>
        <strain evidence="3">z29</strain>
    </source>
</reference>
<dbReference type="OrthoDB" id="5296638at2"/>
<dbReference type="PANTHER" id="PTHR30093:SF47">
    <property type="entry name" value="TYPE IV PILUS NON-CORE MINOR PILIN PILE"/>
    <property type="match status" value="1"/>
</dbReference>
<comment type="caution">
    <text evidence="2">The sequence shown here is derived from an EMBL/GenBank/DDBJ whole genome shotgun (WGS) entry which is preliminary data.</text>
</comment>
<evidence type="ECO:0000313" key="3">
    <source>
        <dbReference type="Proteomes" id="UP000241736"/>
    </source>
</evidence>
<dbReference type="GO" id="GO:0043683">
    <property type="term" value="P:type IV pilus assembly"/>
    <property type="evidence" value="ECO:0007669"/>
    <property type="project" value="InterPro"/>
</dbReference>
<feature type="transmembrane region" description="Helical" evidence="1">
    <location>
        <begin position="12"/>
        <end position="32"/>
    </location>
</feature>
<keyword evidence="1" id="KW-1133">Transmembrane helix</keyword>
<dbReference type="Gene3D" id="3.30.700.10">
    <property type="entry name" value="Glycoprotein, Type 4 Pilin"/>
    <property type="match status" value="1"/>
</dbReference>
<accession>A0A2P6M7M5</accession>
<organism evidence="2 3">
    <name type="scientific">Arenimonas caeni</name>
    <dbReference type="NCBI Taxonomy" id="2058085"/>
    <lineage>
        <taxon>Bacteria</taxon>
        <taxon>Pseudomonadati</taxon>
        <taxon>Pseudomonadota</taxon>
        <taxon>Gammaproteobacteria</taxon>
        <taxon>Lysobacterales</taxon>
        <taxon>Lysobacteraceae</taxon>
        <taxon>Arenimonas</taxon>
    </lineage>
</organism>
<keyword evidence="3" id="KW-1185">Reference proteome</keyword>
<dbReference type="Pfam" id="PF07963">
    <property type="entry name" value="N_methyl"/>
    <property type="match status" value="1"/>
</dbReference>
<proteinExistence type="predicted"/>
<dbReference type="InterPro" id="IPR012902">
    <property type="entry name" value="N_methyl_site"/>
</dbReference>
<protein>
    <submittedName>
        <fullName evidence="2">Pilus assembly protein PilE</fullName>
    </submittedName>
</protein>
<sequence>MHQRKAMGFTLIELMIVVAIIAILAAIAYPAYINHTINTRRAAATACLIESAQFMERYYTTNMTYVGAVLPNTACANDLAPFYTFALSGAPTATGFTLQATALGQQAAKDTKCGNLGLNQIGQRTISGSASPDLCW</sequence>
<dbReference type="InterPro" id="IPR045584">
    <property type="entry name" value="Pilin-like"/>
</dbReference>
<dbReference type="Proteomes" id="UP000241736">
    <property type="component" value="Unassembled WGS sequence"/>
</dbReference>
<dbReference type="RefSeq" id="WP_106990753.1">
    <property type="nucleotide sequence ID" value="NZ_KZ679092.1"/>
</dbReference>
<dbReference type="InterPro" id="IPR031982">
    <property type="entry name" value="PilE-like"/>
</dbReference>
<dbReference type="PANTHER" id="PTHR30093">
    <property type="entry name" value="GENERAL SECRETION PATHWAY PROTEIN G"/>
    <property type="match status" value="1"/>
</dbReference>
<dbReference type="NCBIfam" id="TIGR02532">
    <property type="entry name" value="IV_pilin_GFxxxE"/>
    <property type="match status" value="1"/>
</dbReference>
<dbReference type="Pfam" id="PF16732">
    <property type="entry name" value="ComP_DUS"/>
    <property type="match status" value="1"/>
</dbReference>
<evidence type="ECO:0000256" key="1">
    <source>
        <dbReference type="SAM" id="Phobius"/>
    </source>
</evidence>